<evidence type="ECO:0000259" key="2">
    <source>
        <dbReference type="Pfam" id="PF03413"/>
    </source>
</evidence>
<organism evidence="3 4">
    <name type="scientific">Heyndrickxia oleronia</name>
    <dbReference type="NCBI Taxonomy" id="38875"/>
    <lineage>
        <taxon>Bacteria</taxon>
        <taxon>Bacillati</taxon>
        <taxon>Bacillota</taxon>
        <taxon>Bacilli</taxon>
        <taxon>Bacillales</taxon>
        <taxon>Bacillaceae</taxon>
        <taxon>Heyndrickxia</taxon>
    </lineage>
</organism>
<dbReference type="AlphaFoldDB" id="A0AAW6SV15"/>
<dbReference type="Gene3D" id="3.10.450.40">
    <property type="match status" value="2"/>
</dbReference>
<dbReference type="Pfam" id="PF03413">
    <property type="entry name" value="PepSY"/>
    <property type="match status" value="2"/>
</dbReference>
<dbReference type="Proteomes" id="UP001159179">
    <property type="component" value="Unassembled WGS sequence"/>
</dbReference>
<feature type="signal peptide" evidence="1">
    <location>
        <begin position="1"/>
        <end position="24"/>
    </location>
</feature>
<name>A0AAW6SV15_9BACI</name>
<accession>A0AAW6SV15</accession>
<evidence type="ECO:0000256" key="1">
    <source>
        <dbReference type="SAM" id="SignalP"/>
    </source>
</evidence>
<evidence type="ECO:0000313" key="3">
    <source>
        <dbReference type="EMBL" id="MDH5160722.1"/>
    </source>
</evidence>
<keyword evidence="1" id="KW-0732">Signal</keyword>
<feature type="domain" description="PepSY" evidence="2">
    <location>
        <begin position="124"/>
        <end position="181"/>
    </location>
</feature>
<dbReference type="RefSeq" id="WP_280616253.1">
    <property type="nucleotide sequence ID" value="NZ_JAROYP010000003.1"/>
</dbReference>
<protein>
    <submittedName>
        <fullName evidence="3">PepSY domain-containing protein</fullName>
    </submittedName>
</protein>
<comment type="caution">
    <text evidence="3">The sequence shown here is derived from an EMBL/GenBank/DDBJ whole genome shotgun (WGS) entry which is preliminary data.</text>
</comment>
<reference evidence="3" key="1">
    <citation type="submission" date="2023-03" db="EMBL/GenBank/DDBJ databases">
        <title>Bacterial isolates from washroom surfaces on a university campus.</title>
        <authorList>
            <person name="Holman D.B."/>
            <person name="Gzyl K.E."/>
            <person name="Taheri A.E."/>
        </authorList>
    </citation>
    <scope>NUCLEOTIDE SEQUENCE</scope>
    <source>
        <strain evidence="3">RD03</strain>
    </source>
</reference>
<evidence type="ECO:0000313" key="4">
    <source>
        <dbReference type="Proteomes" id="UP001159179"/>
    </source>
</evidence>
<gene>
    <name evidence="3" type="ORF">P5X88_07210</name>
</gene>
<proteinExistence type="predicted"/>
<dbReference type="InterPro" id="IPR025711">
    <property type="entry name" value="PepSY"/>
</dbReference>
<feature type="domain" description="PepSY" evidence="2">
    <location>
        <begin position="42"/>
        <end position="98"/>
    </location>
</feature>
<dbReference type="EMBL" id="JAROYP010000003">
    <property type="protein sequence ID" value="MDH5160722.1"/>
    <property type="molecule type" value="Genomic_DNA"/>
</dbReference>
<sequence length="185" mass="20479">MKKKIWIGVLSAGIALGGAISVSAMSKGTINSSQSSANQEYISMDKAKEIALNKINGTVESIELDHKFNHAYYEVEIKKNHIDFDVYIDAVTGNIRGVHKDVSNKKYINQGQHKDQQISVTKTAITTEQAISIAKKEIDGTVTKVEKDEDDGMIKYEIELQSNQGEVDIDIDANTGKIIEIDYED</sequence>
<feature type="chain" id="PRO_5043936114" evidence="1">
    <location>
        <begin position="25"/>
        <end position="185"/>
    </location>
</feature>